<dbReference type="AlphaFoldDB" id="A0A173WZ46"/>
<reference evidence="12 13" key="1">
    <citation type="submission" date="2018-08" db="EMBL/GenBank/DDBJ databases">
        <title>A genome reference for cultivated species of the human gut microbiota.</title>
        <authorList>
            <person name="Zou Y."/>
            <person name="Xue W."/>
            <person name="Luo G."/>
        </authorList>
    </citation>
    <scope>NUCLEOTIDE SEQUENCE [LARGE SCALE GENOMIC DNA]</scope>
    <source>
        <strain evidence="12 13">AF22-12AC</strain>
    </source>
</reference>
<comment type="subcellular location">
    <subcellularLocation>
        <location evidence="1">Cell membrane</location>
        <topology evidence="1">Peripheral membrane protein</topology>
        <orientation evidence="1">Cytoplasmic side</orientation>
    </subcellularLocation>
</comment>
<evidence type="ECO:0000256" key="8">
    <source>
        <dbReference type="ARBA" id="ARBA00022927"/>
    </source>
</evidence>
<evidence type="ECO:0000256" key="10">
    <source>
        <dbReference type="ARBA" id="ARBA00023225"/>
    </source>
</evidence>
<evidence type="ECO:0000256" key="9">
    <source>
        <dbReference type="ARBA" id="ARBA00023136"/>
    </source>
</evidence>
<dbReference type="EMBL" id="QRVL01000001">
    <property type="protein sequence ID" value="RGS42250.1"/>
    <property type="molecule type" value="Genomic_DNA"/>
</dbReference>
<protein>
    <recommendedName>
        <fullName evidence="3">Flagellar FliJ protein</fullName>
    </recommendedName>
</protein>
<evidence type="ECO:0000256" key="7">
    <source>
        <dbReference type="ARBA" id="ARBA00022795"/>
    </source>
</evidence>
<keyword evidence="8" id="KW-0653">Protein transport</keyword>
<keyword evidence="12" id="KW-0282">Flagellum</keyword>
<keyword evidence="4" id="KW-0813">Transport</keyword>
<keyword evidence="12" id="KW-0966">Cell projection</keyword>
<keyword evidence="9" id="KW-0472">Membrane</keyword>
<gene>
    <name evidence="12" type="primary">fliJ</name>
    <name evidence="12" type="ORF">DWX93_02650</name>
</gene>
<comment type="caution">
    <text evidence="12">The sequence shown here is derived from an EMBL/GenBank/DDBJ whole genome shotgun (WGS) entry which is preliminary data.</text>
</comment>
<dbReference type="Pfam" id="PF02050">
    <property type="entry name" value="FliJ"/>
    <property type="match status" value="1"/>
</dbReference>
<dbReference type="NCBIfam" id="TIGR02473">
    <property type="entry name" value="flagell_FliJ"/>
    <property type="match status" value="1"/>
</dbReference>
<dbReference type="GeneID" id="93723202"/>
<sequence length="146" mass="17349">MAKFTYRMQNILDIKIKLENQAKIAYATASRQLAEEQEKLREILMRRAGYERKSKELVNGTLDIQEIRECKRAIDVMKSLQRAQMMKVHAAEKTLEMARIELNRVMVERKTHEKLRERAFEEFKQEIAQAESKEIDELVSYNYHEG</sequence>
<dbReference type="GO" id="GO:0071973">
    <property type="term" value="P:bacterial-type flagellum-dependent cell motility"/>
    <property type="evidence" value="ECO:0007669"/>
    <property type="project" value="InterPro"/>
</dbReference>
<feature type="coiled-coil region" evidence="11">
    <location>
        <begin position="19"/>
        <end position="53"/>
    </location>
</feature>
<keyword evidence="5" id="KW-1003">Cell membrane</keyword>
<dbReference type="InterPro" id="IPR012823">
    <property type="entry name" value="Flagell_FliJ"/>
</dbReference>
<name>A0A173WZ46_9FIRM</name>
<keyword evidence="10" id="KW-1006">Bacterial flagellum protein export</keyword>
<dbReference type="RefSeq" id="WP_014079546.1">
    <property type="nucleotide sequence ID" value="NZ_CAKMUY010000017.1"/>
</dbReference>
<dbReference type="GO" id="GO:0009288">
    <property type="term" value="C:bacterial-type flagellum"/>
    <property type="evidence" value="ECO:0007669"/>
    <property type="project" value="InterPro"/>
</dbReference>
<dbReference type="OMA" id="WMDEISI"/>
<dbReference type="Proteomes" id="UP000266172">
    <property type="component" value="Unassembled WGS sequence"/>
</dbReference>
<dbReference type="Gene3D" id="1.10.287.1700">
    <property type="match status" value="1"/>
</dbReference>
<dbReference type="GO" id="GO:0044781">
    <property type="term" value="P:bacterial-type flagellum organization"/>
    <property type="evidence" value="ECO:0007669"/>
    <property type="project" value="UniProtKB-KW"/>
</dbReference>
<evidence type="ECO:0000313" key="13">
    <source>
        <dbReference type="Proteomes" id="UP000266172"/>
    </source>
</evidence>
<organism evidence="12 13">
    <name type="scientific">Roseburia hominis</name>
    <dbReference type="NCBI Taxonomy" id="301301"/>
    <lineage>
        <taxon>Bacteria</taxon>
        <taxon>Bacillati</taxon>
        <taxon>Bacillota</taxon>
        <taxon>Clostridia</taxon>
        <taxon>Lachnospirales</taxon>
        <taxon>Lachnospiraceae</taxon>
        <taxon>Roseburia</taxon>
    </lineage>
</organism>
<evidence type="ECO:0000256" key="5">
    <source>
        <dbReference type="ARBA" id="ARBA00022475"/>
    </source>
</evidence>
<keyword evidence="7" id="KW-1005">Bacterial flagellum biogenesis</keyword>
<keyword evidence="6" id="KW-0145">Chemotaxis</keyword>
<evidence type="ECO:0000313" key="12">
    <source>
        <dbReference type="EMBL" id="RGS42250.1"/>
    </source>
</evidence>
<comment type="similarity">
    <text evidence="2">Belongs to the FliJ family.</text>
</comment>
<evidence type="ECO:0000256" key="2">
    <source>
        <dbReference type="ARBA" id="ARBA00010004"/>
    </source>
</evidence>
<evidence type="ECO:0000256" key="11">
    <source>
        <dbReference type="SAM" id="Coils"/>
    </source>
</evidence>
<dbReference type="GO" id="GO:0006935">
    <property type="term" value="P:chemotaxis"/>
    <property type="evidence" value="ECO:0007669"/>
    <property type="project" value="UniProtKB-KW"/>
</dbReference>
<evidence type="ECO:0000256" key="3">
    <source>
        <dbReference type="ARBA" id="ARBA00020392"/>
    </source>
</evidence>
<keyword evidence="12" id="KW-0969">Cilium</keyword>
<dbReference type="GO" id="GO:0015031">
    <property type="term" value="P:protein transport"/>
    <property type="evidence" value="ECO:0007669"/>
    <property type="project" value="UniProtKB-KW"/>
</dbReference>
<dbReference type="InterPro" id="IPR053716">
    <property type="entry name" value="Flag_assembly_chemotaxis_eff"/>
</dbReference>
<keyword evidence="11" id="KW-0175">Coiled coil</keyword>
<proteinExistence type="inferred from homology"/>
<dbReference type="GO" id="GO:0005886">
    <property type="term" value="C:plasma membrane"/>
    <property type="evidence" value="ECO:0007669"/>
    <property type="project" value="UniProtKB-SubCell"/>
</dbReference>
<accession>A0A173WZ46</accession>
<evidence type="ECO:0000256" key="1">
    <source>
        <dbReference type="ARBA" id="ARBA00004413"/>
    </source>
</evidence>
<evidence type="ECO:0000256" key="4">
    <source>
        <dbReference type="ARBA" id="ARBA00022448"/>
    </source>
</evidence>
<evidence type="ECO:0000256" key="6">
    <source>
        <dbReference type="ARBA" id="ARBA00022500"/>
    </source>
</evidence>